<name>A0A160IMD2_9BACL</name>
<accession>A0A160IMD2</accession>
<dbReference type="EMBL" id="CP015378">
    <property type="protein sequence ID" value="ANC77488.1"/>
    <property type="molecule type" value="Genomic_DNA"/>
</dbReference>
<protein>
    <submittedName>
        <fullName evidence="2">Uncharacterized protein</fullName>
    </submittedName>
</protein>
<dbReference type="AlphaFoldDB" id="A0A160IMD2"/>
<keyword evidence="1" id="KW-0812">Transmembrane</keyword>
<evidence type="ECO:0000313" key="3">
    <source>
        <dbReference type="Proteomes" id="UP000076623"/>
    </source>
</evidence>
<evidence type="ECO:0000256" key="1">
    <source>
        <dbReference type="SAM" id="Phobius"/>
    </source>
</evidence>
<evidence type="ECO:0000313" key="2">
    <source>
        <dbReference type="EMBL" id="ANC77488.1"/>
    </source>
</evidence>
<gene>
    <name evidence="2" type="ORF">ABE65_012040</name>
</gene>
<dbReference type="RefSeq" id="WP_066395197.1">
    <property type="nucleotide sequence ID" value="NZ_CP015378.1"/>
</dbReference>
<organism evidence="2 3">
    <name type="scientific">Fictibacillus phosphorivorans</name>
    <dbReference type="NCBI Taxonomy" id="1221500"/>
    <lineage>
        <taxon>Bacteria</taxon>
        <taxon>Bacillati</taxon>
        <taxon>Bacillota</taxon>
        <taxon>Bacilli</taxon>
        <taxon>Bacillales</taxon>
        <taxon>Fictibacillaceae</taxon>
        <taxon>Fictibacillus</taxon>
    </lineage>
</organism>
<keyword evidence="1" id="KW-1133">Transmembrane helix</keyword>
<dbReference type="KEGG" id="fpn:ABE65_012040"/>
<sequence length="256" mass="29815">MDKRTLLYSIGSFLCIIVVLILLIGQNNSDEEEQMLAYLEQKYDQDFVLGEVETYDLGFAAGELIEAQATPVFDDKLSFVVTRELGSSTYEDTYESKVVNTTLAEKLLPTVKEMSEDAQFYVQSSYDGELHKRFTKLSLNKVKPSVVVGIPVKIPFNNENYTERILNFLNELETKKFDHYTVRIDFTDRNKANNLDKYMKLSQKDLTQTEKEKQEFSEVKRQYDETIVEKFTFKSNEIEFINEPDFIRNLFSQKGK</sequence>
<keyword evidence="3" id="KW-1185">Reference proteome</keyword>
<proteinExistence type="predicted"/>
<dbReference type="Proteomes" id="UP000076623">
    <property type="component" value="Chromosome"/>
</dbReference>
<feature type="transmembrane region" description="Helical" evidence="1">
    <location>
        <begin position="6"/>
        <end position="25"/>
    </location>
</feature>
<keyword evidence="1" id="KW-0472">Membrane</keyword>
<reference evidence="2 3" key="1">
    <citation type="submission" date="2016-04" db="EMBL/GenBank/DDBJ databases">
        <title>Complete genome sequence of Fictibacillus phosphorivorans G25-29, a strain toxic to nematodes.</title>
        <authorList>
            <person name="Zheng Z."/>
        </authorList>
    </citation>
    <scope>NUCLEOTIDE SEQUENCE [LARGE SCALE GENOMIC DNA]</scope>
    <source>
        <strain evidence="2 3">G25-29</strain>
    </source>
</reference>